<dbReference type="GO" id="GO:0009247">
    <property type="term" value="P:glycolipid biosynthetic process"/>
    <property type="evidence" value="ECO:0007669"/>
    <property type="project" value="InterPro"/>
</dbReference>
<feature type="signal peptide" evidence="10">
    <location>
        <begin position="1"/>
        <end position="19"/>
    </location>
</feature>
<dbReference type="PANTHER" id="PTHR14647:SF87">
    <property type="entry name" value="PUTATIVE-RELATED"/>
    <property type="match status" value="1"/>
</dbReference>
<evidence type="ECO:0000256" key="10">
    <source>
        <dbReference type="SAM" id="SignalP"/>
    </source>
</evidence>
<keyword evidence="5" id="KW-0735">Signal-anchor</keyword>
<sequence>MFLLINLPFTILWTPLTRLTVGTVSERRQVVFAKVHKAASSTIQNIMLRFAMARNLSVLLPDHSNVLNEKESKIDPSLLIAHQEGEPFDMLCNHLIFNESEIGKYVPETAFRVAILREPMKQALSALQYYTTVYPSKQLNDGLSKHPNDPINGFLQHPEDFIQTEIGYNPARSFVNNRMSIDLGFDLDNFEASKRNTTKIQAFLKKLESQFDVILISDYFDESIVLLRRLLRWSFKDIIHFRVNTAHQEDKFSIWNKKPIMNTTTIERFRQWDRIDYDLYEYFLPIFKEKIRNEYLFQNELKAFQKVQQDILSYCLNDKAFENLRIPKNLWTEEFIVSRSECALMSLSEIKLVDLARNGQLDRYNKKFQGKKNDSQ</sequence>
<keyword evidence="12" id="KW-1185">Reference proteome</keyword>
<evidence type="ECO:0000256" key="4">
    <source>
        <dbReference type="ARBA" id="ARBA00022692"/>
    </source>
</evidence>
<keyword evidence="8" id="KW-0472">Membrane</keyword>
<evidence type="ECO:0000256" key="2">
    <source>
        <dbReference type="ARBA" id="ARBA00008124"/>
    </source>
</evidence>
<keyword evidence="9" id="KW-0325">Glycoprotein</keyword>
<evidence type="ECO:0000256" key="3">
    <source>
        <dbReference type="ARBA" id="ARBA00022679"/>
    </source>
</evidence>
<comment type="subcellular location">
    <subcellularLocation>
        <location evidence="1">Golgi apparatus membrane</location>
        <topology evidence="1">Single-pass type II membrane protein</topology>
    </subcellularLocation>
</comment>
<dbReference type="GO" id="GO:0001733">
    <property type="term" value="F:galactosylceramide sulfotransferase activity"/>
    <property type="evidence" value="ECO:0007669"/>
    <property type="project" value="InterPro"/>
</dbReference>
<dbReference type="Gene3D" id="3.40.50.300">
    <property type="entry name" value="P-loop containing nucleotide triphosphate hydrolases"/>
    <property type="match status" value="1"/>
</dbReference>
<comment type="similarity">
    <text evidence="2">Belongs to the galactose-3-O-sulfotransferase family.</text>
</comment>
<dbReference type="GO" id="GO:0000139">
    <property type="term" value="C:Golgi membrane"/>
    <property type="evidence" value="ECO:0007669"/>
    <property type="project" value="UniProtKB-SubCell"/>
</dbReference>
<dbReference type="EMBL" id="BLXT01002015">
    <property type="protein sequence ID" value="GFN90292.1"/>
    <property type="molecule type" value="Genomic_DNA"/>
</dbReference>
<dbReference type="Proteomes" id="UP000735302">
    <property type="component" value="Unassembled WGS sequence"/>
</dbReference>
<organism evidence="11 12">
    <name type="scientific">Plakobranchus ocellatus</name>
    <dbReference type="NCBI Taxonomy" id="259542"/>
    <lineage>
        <taxon>Eukaryota</taxon>
        <taxon>Metazoa</taxon>
        <taxon>Spiralia</taxon>
        <taxon>Lophotrochozoa</taxon>
        <taxon>Mollusca</taxon>
        <taxon>Gastropoda</taxon>
        <taxon>Heterobranchia</taxon>
        <taxon>Euthyneura</taxon>
        <taxon>Panpulmonata</taxon>
        <taxon>Sacoglossa</taxon>
        <taxon>Placobranchoidea</taxon>
        <taxon>Plakobranchidae</taxon>
        <taxon>Plakobranchus</taxon>
    </lineage>
</organism>
<dbReference type="InterPro" id="IPR027417">
    <property type="entry name" value="P-loop_NTPase"/>
</dbReference>
<dbReference type="AlphaFoldDB" id="A0AAV3Z745"/>
<keyword evidence="7" id="KW-0333">Golgi apparatus</keyword>
<keyword evidence="6" id="KW-1133">Transmembrane helix</keyword>
<dbReference type="Pfam" id="PF06990">
    <property type="entry name" value="Gal-3-0_sulfotr"/>
    <property type="match status" value="1"/>
</dbReference>
<evidence type="ECO:0000256" key="7">
    <source>
        <dbReference type="ARBA" id="ARBA00023034"/>
    </source>
</evidence>
<keyword evidence="10" id="KW-0732">Signal</keyword>
<evidence type="ECO:0000256" key="1">
    <source>
        <dbReference type="ARBA" id="ARBA00004323"/>
    </source>
</evidence>
<keyword evidence="4" id="KW-0812">Transmembrane</keyword>
<evidence type="ECO:0000313" key="12">
    <source>
        <dbReference type="Proteomes" id="UP000735302"/>
    </source>
</evidence>
<evidence type="ECO:0000256" key="5">
    <source>
        <dbReference type="ARBA" id="ARBA00022968"/>
    </source>
</evidence>
<evidence type="ECO:0000256" key="9">
    <source>
        <dbReference type="ARBA" id="ARBA00023180"/>
    </source>
</evidence>
<feature type="chain" id="PRO_5043607284" evidence="10">
    <location>
        <begin position="20"/>
        <end position="376"/>
    </location>
</feature>
<evidence type="ECO:0000313" key="11">
    <source>
        <dbReference type="EMBL" id="GFN90292.1"/>
    </source>
</evidence>
<keyword evidence="3" id="KW-0808">Transferase</keyword>
<name>A0AAV3Z745_9GAST</name>
<dbReference type="PANTHER" id="PTHR14647">
    <property type="entry name" value="GALACTOSE-3-O-SULFOTRANSFERASE"/>
    <property type="match status" value="1"/>
</dbReference>
<protein>
    <submittedName>
        <fullName evidence="11">Galactose-3-o-sulfotransferase 3</fullName>
    </submittedName>
</protein>
<evidence type="ECO:0000256" key="6">
    <source>
        <dbReference type="ARBA" id="ARBA00022989"/>
    </source>
</evidence>
<reference evidence="11 12" key="1">
    <citation type="journal article" date="2021" name="Elife">
        <title>Chloroplast acquisition without the gene transfer in kleptoplastic sea slugs, Plakobranchus ocellatus.</title>
        <authorList>
            <person name="Maeda T."/>
            <person name="Takahashi S."/>
            <person name="Yoshida T."/>
            <person name="Shimamura S."/>
            <person name="Takaki Y."/>
            <person name="Nagai Y."/>
            <person name="Toyoda A."/>
            <person name="Suzuki Y."/>
            <person name="Arimoto A."/>
            <person name="Ishii H."/>
            <person name="Satoh N."/>
            <person name="Nishiyama T."/>
            <person name="Hasebe M."/>
            <person name="Maruyama T."/>
            <person name="Minagawa J."/>
            <person name="Obokata J."/>
            <person name="Shigenobu S."/>
        </authorList>
    </citation>
    <scope>NUCLEOTIDE SEQUENCE [LARGE SCALE GENOMIC DNA]</scope>
</reference>
<gene>
    <name evidence="11" type="ORF">PoB_001679800</name>
</gene>
<evidence type="ECO:0000256" key="8">
    <source>
        <dbReference type="ARBA" id="ARBA00023136"/>
    </source>
</evidence>
<dbReference type="InterPro" id="IPR009729">
    <property type="entry name" value="Gal-3-0_sulfotransfrase"/>
</dbReference>
<proteinExistence type="inferred from homology"/>
<comment type="caution">
    <text evidence="11">The sequence shown here is derived from an EMBL/GenBank/DDBJ whole genome shotgun (WGS) entry which is preliminary data.</text>
</comment>
<accession>A0AAV3Z745</accession>